<dbReference type="EMBL" id="UFSZ01000001">
    <property type="protein sequence ID" value="SUV16631.1"/>
    <property type="molecule type" value="Genomic_DNA"/>
</dbReference>
<evidence type="ECO:0000313" key="2">
    <source>
        <dbReference type="Proteomes" id="UP000255295"/>
    </source>
</evidence>
<dbReference type="Proteomes" id="UP000255295">
    <property type="component" value="Unassembled WGS sequence"/>
</dbReference>
<gene>
    <name evidence="1" type="ORF">NCTC10338_01713</name>
</gene>
<evidence type="ECO:0000313" key="1">
    <source>
        <dbReference type="EMBL" id="SUV16631.1"/>
    </source>
</evidence>
<organism evidence="1 2">
    <name type="scientific">Lysinibacillus sphaericus</name>
    <name type="common">Bacillus sphaericus</name>
    <dbReference type="NCBI Taxonomy" id="1421"/>
    <lineage>
        <taxon>Bacteria</taxon>
        <taxon>Bacillati</taxon>
        <taxon>Bacillota</taxon>
        <taxon>Bacilli</taxon>
        <taxon>Bacillales</taxon>
        <taxon>Bacillaceae</taxon>
        <taxon>Lysinibacillus</taxon>
    </lineage>
</organism>
<name>A0AAJ4ZUV6_LYSSH</name>
<protein>
    <submittedName>
        <fullName evidence="1">Uncharacterized protein</fullName>
    </submittedName>
</protein>
<reference evidence="1 2" key="1">
    <citation type="submission" date="2018-06" db="EMBL/GenBank/DDBJ databases">
        <authorList>
            <consortium name="Pathogen Informatics"/>
            <person name="Doyle S."/>
        </authorList>
    </citation>
    <scope>NUCLEOTIDE SEQUENCE [LARGE SCALE GENOMIC DNA]</scope>
    <source>
        <strain evidence="1 2">NCTC10338</strain>
    </source>
</reference>
<dbReference type="AlphaFoldDB" id="A0AAJ4ZUV6"/>
<sequence>MVSKMKVCAVFDTQKYQAFLANKKLGVKHKVNI</sequence>
<proteinExistence type="predicted"/>
<comment type="caution">
    <text evidence="1">The sequence shown here is derived from an EMBL/GenBank/DDBJ whole genome shotgun (WGS) entry which is preliminary data.</text>
</comment>
<accession>A0AAJ4ZUV6</accession>